<dbReference type="InterPro" id="IPR007315">
    <property type="entry name" value="PIG-V/Gpi18"/>
</dbReference>
<dbReference type="AlphaFoldDB" id="A0ABD1ZZZ6"/>
<feature type="transmembrane region" description="Helical" evidence="11">
    <location>
        <begin position="188"/>
        <end position="214"/>
    </location>
</feature>
<dbReference type="PANTHER" id="PTHR12468">
    <property type="entry name" value="GPI MANNOSYLTRANSFERASE 2"/>
    <property type="match status" value="1"/>
</dbReference>
<feature type="transmembrane region" description="Helical" evidence="11">
    <location>
        <begin position="146"/>
        <end position="168"/>
    </location>
</feature>
<feature type="transmembrane region" description="Helical" evidence="11">
    <location>
        <begin position="472"/>
        <end position="492"/>
    </location>
</feature>
<comment type="caution">
    <text evidence="12">The sequence shown here is derived from an EMBL/GenBank/DDBJ whole genome shotgun (WGS) entry which is preliminary data.</text>
</comment>
<dbReference type="GO" id="GO:0006506">
    <property type="term" value="P:GPI anchor biosynthetic process"/>
    <property type="evidence" value="ECO:0007669"/>
    <property type="project" value="UniProtKB-KW"/>
</dbReference>
<evidence type="ECO:0000313" key="13">
    <source>
        <dbReference type="Proteomes" id="UP001607302"/>
    </source>
</evidence>
<dbReference type="Proteomes" id="UP001607302">
    <property type="component" value="Unassembled WGS sequence"/>
</dbReference>
<keyword evidence="13" id="KW-1185">Reference proteome</keyword>
<feature type="transmembrane region" description="Helical" evidence="11">
    <location>
        <begin position="424"/>
        <end position="446"/>
    </location>
</feature>
<protein>
    <recommendedName>
        <fullName evidence="11">GPI mannosyltransferase 2</fullName>
        <ecNumber evidence="11">2.4.1.-</ecNumber>
    </recommendedName>
</protein>
<organism evidence="12 13">
    <name type="scientific">Vespula squamosa</name>
    <name type="common">Southern yellow jacket</name>
    <name type="synonym">Wasp</name>
    <dbReference type="NCBI Taxonomy" id="30214"/>
    <lineage>
        <taxon>Eukaryota</taxon>
        <taxon>Metazoa</taxon>
        <taxon>Ecdysozoa</taxon>
        <taxon>Arthropoda</taxon>
        <taxon>Hexapoda</taxon>
        <taxon>Insecta</taxon>
        <taxon>Pterygota</taxon>
        <taxon>Neoptera</taxon>
        <taxon>Endopterygota</taxon>
        <taxon>Hymenoptera</taxon>
        <taxon>Apocrita</taxon>
        <taxon>Aculeata</taxon>
        <taxon>Vespoidea</taxon>
        <taxon>Vespidae</taxon>
        <taxon>Vespinae</taxon>
        <taxon>Vespula</taxon>
    </lineage>
</organism>
<feature type="transmembrane region" description="Helical" evidence="11">
    <location>
        <begin position="339"/>
        <end position="360"/>
    </location>
</feature>
<name>A0ABD1ZZZ6_VESSQ</name>
<evidence type="ECO:0000256" key="11">
    <source>
        <dbReference type="RuleBase" id="RU363112"/>
    </source>
</evidence>
<keyword evidence="7 11" id="KW-0812">Transmembrane</keyword>
<evidence type="ECO:0000256" key="9">
    <source>
        <dbReference type="ARBA" id="ARBA00022989"/>
    </source>
</evidence>
<dbReference type="GO" id="GO:0005789">
    <property type="term" value="C:endoplasmic reticulum membrane"/>
    <property type="evidence" value="ECO:0007669"/>
    <property type="project" value="UniProtKB-SubCell"/>
</dbReference>
<keyword evidence="8 11" id="KW-0256">Endoplasmic reticulum</keyword>
<dbReference type="Pfam" id="PF04188">
    <property type="entry name" value="Mannosyl_trans2"/>
    <property type="match status" value="1"/>
</dbReference>
<evidence type="ECO:0000256" key="6">
    <source>
        <dbReference type="ARBA" id="ARBA00022679"/>
    </source>
</evidence>
<feature type="transmembrane region" description="Helical" evidence="11">
    <location>
        <begin position="390"/>
        <end position="412"/>
    </location>
</feature>
<reference evidence="12 13" key="1">
    <citation type="journal article" date="2024" name="Ann. Entomol. Soc. Am.">
        <title>Genomic analyses of the southern and eastern yellowjacket wasps (Hymenoptera: Vespidae) reveal evolutionary signatures of social life.</title>
        <authorList>
            <person name="Catto M.A."/>
            <person name="Caine P.B."/>
            <person name="Orr S.E."/>
            <person name="Hunt B.G."/>
            <person name="Goodisman M.A.D."/>
        </authorList>
    </citation>
    <scope>NUCLEOTIDE SEQUENCE [LARGE SCALE GENOMIC DNA]</scope>
    <source>
        <strain evidence="12">233</strain>
        <tissue evidence="12">Head and thorax</tissue>
    </source>
</reference>
<keyword evidence="10 11" id="KW-0472">Membrane</keyword>
<comment type="function">
    <text evidence="11">Mannosyltransferase involved in glycosylphosphatidylinositol-anchor biosynthesis.</text>
</comment>
<evidence type="ECO:0000313" key="12">
    <source>
        <dbReference type="EMBL" id="KAL2713956.1"/>
    </source>
</evidence>
<keyword evidence="9 11" id="KW-1133">Transmembrane helix</keyword>
<evidence type="ECO:0000256" key="5">
    <source>
        <dbReference type="ARBA" id="ARBA00022676"/>
    </source>
</evidence>
<comment type="similarity">
    <text evidence="3 11">Belongs to the PIGV family.</text>
</comment>
<comment type="subcellular location">
    <subcellularLocation>
        <location evidence="1 11">Endoplasmic reticulum membrane</location>
        <topology evidence="1 11">Multi-pass membrane protein</topology>
    </subcellularLocation>
</comment>
<dbReference type="EMBL" id="JAUDFV010000157">
    <property type="protein sequence ID" value="KAL2713956.1"/>
    <property type="molecule type" value="Genomic_DNA"/>
</dbReference>
<evidence type="ECO:0000256" key="7">
    <source>
        <dbReference type="ARBA" id="ARBA00022692"/>
    </source>
</evidence>
<evidence type="ECO:0000256" key="4">
    <source>
        <dbReference type="ARBA" id="ARBA00022502"/>
    </source>
</evidence>
<sequence>MYEVKKKIFWFAIISRALILILQFLFNIICPDHNADAFRSPQDIHEYVSNYDIMIKFIFDGLIRWDGEYFIHIAKYGYTYENMLAFYPLYPATIQITAIIIRKIFFILNVHSSLVVAAILINYVCFIKSVSIFFDLSKIVLKNTSIAYKAAILYCINPASIFFSAAYTESMFAYFTFYSMVTSIKNNIYTIFPLGLSTLIRSNGIINVGFLIYFRFKSMFNTLTVEINSKDKISITKLCNLVIKKRFMQSMFLLLIIVILTLFPLIVLQIYNYVTFCKIKLNVPILPTHIVDYATKNNLVLQYNATSTWCHAKIPIAYSYVQEKYWNVSFLNYYKLKQIPNFILAFPILYIMIKCITEFYSEHKIHFFSLGLIDIKYEKNISKKKYPAEMFVFVIHGLFLTVFCICFVHIQVSTRLLCSASPLIYWYCALSLSYVPQFENVSGFICKDEGNLFSKWKMLFLSKQKYTLGDKLILFYFLGYTIVGCFMFVNFLPWT</sequence>
<accession>A0ABD1ZZZ6</accession>
<dbReference type="EC" id="2.4.1.-" evidence="11"/>
<dbReference type="PANTHER" id="PTHR12468:SF2">
    <property type="entry name" value="GPI MANNOSYLTRANSFERASE 2"/>
    <property type="match status" value="1"/>
</dbReference>
<keyword evidence="6 11" id="KW-0808">Transferase</keyword>
<dbReference type="GO" id="GO:0016757">
    <property type="term" value="F:glycosyltransferase activity"/>
    <property type="evidence" value="ECO:0007669"/>
    <property type="project" value="UniProtKB-KW"/>
</dbReference>
<evidence type="ECO:0000256" key="3">
    <source>
        <dbReference type="ARBA" id="ARBA00008698"/>
    </source>
</evidence>
<keyword evidence="5 11" id="KW-0328">Glycosyltransferase</keyword>
<feature type="transmembrane region" description="Helical" evidence="11">
    <location>
        <begin position="114"/>
        <end position="134"/>
    </location>
</feature>
<evidence type="ECO:0000256" key="8">
    <source>
        <dbReference type="ARBA" id="ARBA00022824"/>
    </source>
</evidence>
<evidence type="ECO:0000256" key="2">
    <source>
        <dbReference type="ARBA" id="ARBA00004687"/>
    </source>
</evidence>
<comment type="pathway">
    <text evidence="2 11">Glycolipid biosynthesis; glycosylphosphatidylinositol-anchor biosynthesis.</text>
</comment>
<evidence type="ECO:0000256" key="10">
    <source>
        <dbReference type="ARBA" id="ARBA00023136"/>
    </source>
</evidence>
<feature type="transmembrane region" description="Helical" evidence="11">
    <location>
        <begin position="251"/>
        <end position="271"/>
    </location>
</feature>
<proteinExistence type="inferred from homology"/>
<evidence type="ECO:0000256" key="1">
    <source>
        <dbReference type="ARBA" id="ARBA00004477"/>
    </source>
</evidence>
<keyword evidence="4 11" id="KW-0337">GPI-anchor biosynthesis</keyword>
<gene>
    <name evidence="12" type="ORF">V1478_016513</name>
</gene>
<feature type="transmembrane region" description="Helical" evidence="11">
    <location>
        <begin position="9"/>
        <end position="29"/>
    </location>
</feature>